<evidence type="ECO:0000313" key="2">
    <source>
        <dbReference type="Proteomes" id="UP000624404"/>
    </source>
</evidence>
<dbReference type="EMBL" id="CAJHIA010000007">
    <property type="protein sequence ID" value="CAD6441944.1"/>
    <property type="molecule type" value="Genomic_DNA"/>
</dbReference>
<proteinExistence type="predicted"/>
<dbReference type="AlphaFoldDB" id="A0A8H2VP06"/>
<evidence type="ECO:0000313" key="1">
    <source>
        <dbReference type="EMBL" id="CAD6441944.1"/>
    </source>
</evidence>
<reference evidence="1" key="1">
    <citation type="submission" date="2020-10" db="EMBL/GenBank/DDBJ databases">
        <authorList>
            <person name="Kusch S."/>
        </authorList>
    </citation>
    <scope>NUCLEOTIDE SEQUENCE</scope>
    <source>
        <strain evidence="1">SwB9</strain>
    </source>
</reference>
<organism evidence="1 2">
    <name type="scientific">Sclerotinia trifoliorum</name>
    <dbReference type="NCBI Taxonomy" id="28548"/>
    <lineage>
        <taxon>Eukaryota</taxon>
        <taxon>Fungi</taxon>
        <taxon>Dikarya</taxon>
        <taxon>Ascomycota</taxon>
        <taxon>Pezizomycotina</taxon>
        <taxon>Leotiomycetes</taxon>
        <taxon>Helotiales</taxon>
        <taxon>Sclerotiniaceae</taxon>
        <taxon>Sclerotinia</taxon>
    </lineage>
</organism>
<protein>
    <submittedName>
        <fullName evidence="1">2b6787d1-60f0-4469-9462-7e43d2eef9b1</fullName>
    </submittedName>
</protein>
<dbReference type="OrthoDB" id="5985073at2759"/>
<keyword evidence="2" id="KW-1185">Reference proteome</keyword>
<comment type="caution">
    <text evidence="1">The sequence shown here is derived from an EMBL/GenBank/DDBJ whole genome shotgun (WGS) entry which is preliminary data.</text>
</comment>
<accession>A0A8H2VP06</accession>
<name>A0A8H2VP06_9HELO</name>
<gene>
    <name evidence="1" type="ORF">SCLTRI_LOCUS1736</name>
</gene>
<sequence length="415" mass="45823">MMFSSIKASLIYIGGAQAASLYNGLHASILSPDISMACDAAFNTELNCESLIQLTPYSIQSTKWNTSSLTSLCTASCQTGLASLSSLSETACADDTFLIDSNVMSLHELVEMIEYKWGLICLQDETTDEFCLDVEDSWNITTMVALGGATWPKNTQKCYLGSSEGYWEYFTGDNDTCIEPEWTTLESVFETSGRDEMSAMDYYTDAPDPIDDDNYGWPELLDFDEYPLEIQCSSCFLQRFRVGYESIWGNSWDEVTEQVWANMKQNCGLNENIAPAHNVSGVINIGDDVAPLPPVTTECPQNITISDEEQYTCLEAFVKFKIPTAGLFNLDNSLDCSGLSNTTLCAPMSCPILVVNTGGTSFADVNVPISSFVRDYTNSTLTEFYSYNSYLSYGFVSQNDTVCIGPPNQIYQPSL</sequence>
<dbReference type="Proteomes" id="UP000624404">
    <property type="component" value="Unassembled WGS sequence"/>
</dbReference>